<evidence type="ECO:0000313" key="1">
    <source>
        <dbReference type="EMBL" id="PXV68319.1"/>
    </source>
</evidence>
<protein>
    <submittedName>
        <fullName evidence="1">Uncharacterized protein</fullName>
    </submittedName>
</protein>
<name>A0A318EDR0_9GAMM</name>
<comment type="caution">
    <text evidence="1">The sequence shown here is derived from an EMBL/GenBank/DDBJ whole genome shotgun (WGS) entry which is preliminary data.</text>
</comment>
<sequence>MIGMDGDKCPFTFNFDPATFKVGDTVSYRVPKLGDFPFAAQIVAVFDDHIDIVNPAEPDKVLQATREARPVVSDEQALS</sequence>
<proteinExistence type="predicted"/>
<dbReference type="OrthoDB" id="5739879at2"/>
<dbReference type="Proteomes" id="UP000248330">
    <property type="component" value="Unassembled WGS sequence"/>
</dbReference>
<dbReference type="AlphaFoldDB" id="A0A318EDR0"/>
<gene>
    <name evidence="1" type="ORF">C8D93_10414</name>
</gene>
<keyword evidence="2" id="KW-1185">Reference proteome</keyword>
<dbReference type="RefSeq" id="WP_110264831.1">
    <property type="nucleotide sequence ID" value="NZ_CAKZQT010000009.1"/>
</dbReference>
<organism evidence="1 2">
    <name type="scientific">Sinimarinibacterium flocculans</name>
    <dbReference type="NCBI Taxonomy" id="985250"/>
    <lineage>
        <taxon>Bacteria</taxon>
        <taxon>Pseudomonadati</taxon>
        <taxon>Pseudomonadota</taxon>
        <taxon>Gammaproteobacteria</taxon>
        <taxon>Nevskiales</taxon>
        <taxon>Nevskiaceae</taxon>
        <taxon>Sinimarinibacterium</taxon>
    </lineage>
</organism>
<reference evidence="1 2" key="1">
    <citation type="submission" date="2018-04" db="EMBL/GenBank/DDBJ databases">
        <title>Genomic Encyclopedia of Type Strains, Phase IV (KMG-IV): sequencing the most valuable type-strain genomes for metagenomic binning, comparative biology and taxonomic classification.</title>
        <authorList>
            <person name="Goeker M."/>
        </authorList>
    </citation>
    <scope>NUCLEOTIDE SEQUENCE [LARGE SCALE GENOMIC DNA]</scope>
    <source>
        <strain evidence="1 2">DSM 104150</strain>
    </source>
</reference>
<evidence type="ECO:0000313" key="2">
    <source>
        <dbReference type="Proteomes" id="UP000248330"/>
    </source>
</evidence>
<accession>A0A318EDR0</accession>
<dbReference type="EMBL" id="QICN01000004">
    <property type="protein sequence ID" value="PXV68319.1"/>
    <property type="molecule type" value="Genomic_DNA"/>
</dbReference>